<dbReference type="InterPro" id="IPR045110">
    <property type="entry name" value="XMAP215"/>
</dbReference>
<name>A0A9P0EJ26_NEZVI</name>
<dbReference type="Proteomes" id="UP001152798">
    <property type="component" value="Chromosome 3"/>
</dbReference>
<feature type="compositionally biased region" description="Polar residues" evidence="4">
    <location>
        <begin position="392"/>
        <end position="406"/>
    </location>
</feature>
<evidence type="ECO:0000313" key="7">
    <source>
        <dbReference type="Proteomes" id="UP001152798"/>
    </source>
</evidence>
<organism evidence="6 7">
    <name type="scientific">Nezara viridula</name>
    <name type="common">Southern green stink bug</name>
    <name type="synonym">Cimex viridulus</name>
    <dbReference type="NCBI Taxonomy" id="85310"/>
    <lineage>
        <taxon>Eukaryota</taxon>
        <taxon>Metazoa</taxon>
        <taxon>Ecdysozoa</taxon>
        <taxon>Arthropoda</taxon>
        <taxon>Hexapoda</taxon>
        <taxon>Insecta</taxon>
        <taxon>Pterygota</taxon>
        <taxon>Neoptera</taxon>
        <taxon>Paraneoptera</taxon>
        <taxon>Hemiptera</taxon>
        <taxon>Heteroptera</taxon>
        <taxon>Panheteroptera</taxon>
        <taxon>Pentatomomorpha</taxon>
        <taxon>Pentatomoidea</taxon>
        <taxon>Pentatomidae</taxon>
        <taxon>Pentatominae</taxon>
        <taxon>Nezara</taxon>
    </lineage>
</organism>
<keyword evidence="2" id="KW-0963">Cytoplasm</keyword>
<proteinExistence type="predicted"/>
<dbReference type="SMART" id="SM01349">
    <property type="entry name" value="TOG"/>
    <property type="match status" value="1"/>
</dbReference>
<comment type="subcellular location">
    <subcellularLocation>
        <location evidence="1">Cytoplasm</location>
        <location evidence="1">Cytoskeleton</location>
    </subcellularLocation>
</comment>
<dbReference type="GO" id="GO:0005856">
    <property type="term" value="C:cytoskeleton"/>
    <property type="evidence" value="ECO:0007669"/>
    <property type="project" value="UniProtKB-SubCell"/>
</dbReference>
<evidence type="ECO:0000259" key="5">
    <source>
        <dbReference type="SMART" id="SM01349"/>
    </source>
</evidence>
<accession>A0A9P0EJ26</accession>
<feature type="compositionally biased region" description="Basic and acidic residues" evidence="4">
    <location>
        <begin position="701"/>
        <end position="710"/>
    </location>
</feature>
<feature type="region of interest" description="Disordered" evidence="4">
    <location>
        <begin position="682"/>
        <end position="710"/>
    </location>
</feature>
<dbReference type="Gene3D" id="1.25.10.10">
    <property type="entry name" value="Leucine-rich Repeat Variant"/>
    <property type="match status" value="1"/>
</dbReference>
<evidence type="ECO:0000256" key="3">
    <source>
        <dbReference type="ARBA" id="ARBA00023212"/>
    </source>
</evidence>
<reference evidence="6" key="1">
    <citation type="submission" date="2022-01" db="EMBL/GenBank/DDBJ databases">
        <authorList>
            <person name="King R."/>
        </authorList>
    </citation>
    <scope>NUCLEOTIDE SEQUENCE</scope>
</reference>
<evidence type="ECO:0000256" key="2">
    <source>
        <dbReference type="ARBA" id="ARBA00022490"/>
    </source>
</evidence>
<dbReference type="SUPFAM" id="SSF48371">
    <property type="entry name" value="ARM repeat"/>
    <property type="match status" value="1"/>
</dbReference>
<dbReference type="GO" id="GO:0030951">
    <property type="term" value="P:establishment or maintenance of microtubule cytoskeleton polarity"/>
    <property type="evidence" value="ECO:0007669"/>
    <property type="project" value="InterPro"/>
</dbReference>
<protein>
    <recommendedName>
        <fullName evidence="5">TOG domain-containing protein</fullName>
    </recommendedName>
</protein>
<keyword evidence="3" id="KW-0206">Cytoskeleton</keyword>
<dbReference type="OrthoDB" id="205662at2759"/>
<dbReference type="PANTHER" id="PTHR12609">
    <property type="entry name" value="MICROTUBULE ASSOCIATED PROTEIN XMAP215"/>
    <property type="match status" value="1"/>
</dbReference>
<feature type="region of interest" description="Disordered" evidence="4">
    <location>
        <begin position="307"/>
        <end position="342"/>
    </location>
</feature>
<dbReference type="InterPro" id="IPR016024">
    <property type="entry name" value="ARM-type_fold"/>
</dbReference>
<evidence type="ECO:0000313" key="6">
    <source>
        <dbReference type="EMBL" id="CAH1395481.1"/>
    </source>
</evidence>
<dbReference type="EMBL" id="OV725079">
    <property type="protein sequence ID" value="CAH1395481.1"/>
    <property type="molecule type" value="Genomic_DNA"/>
</dbReference>
<feature type="compositionally biased region" description="Basic and acidic residues" evidence="4">
    <location>
        <begin position="374"/>
        <end position="389"/>
    </location>
</feature>
<feature type="domain" description="TOG" evidence="5">
    <location>
        <begin position="16"/>
        <end position="250"/>
    </location>
</feature>
<dbReference type="InterPro" id="IPR024395">
    <property type="entry name" value="CLASP_N_dom"/>
</dbReference>
<dbReference type="InterPro" id="IPR034085">
    <property type="entry name" value="TOG"/>
</dbReference>
<dbReference type="AlphaFoldDB" id="A0A9P0EJ26"/>
<feature type="compositionally biased region" description="Basic and acidic residues" evidence="4">
    <location>
        <begin position="315"/>
        <end position="329"/>
    </location>
</feature>
<dbReference type="GO" id="GO:0046785">
    <property type="term" value="P:microtubule polymerization"/>
    <property type="evidence" value="ECO:0007669"/>
    <property type="project" value="InterPro"/>
</dbReference>
<gene>
    <name evidence="6" type="ORF">NEZAVI_LOCUS5749</name>
</gene>
<dbReference type="GO" id="GO:0061863">
    <property type="term" value="F:microtubule plus end polymerase"/>
    <property type="evidence" value="ECO:0007669"/>
    <property type="project" value="InterPro"/>
</dbReference>
<dbReference type="GO" id="GO:0051010">
    <property type="term" value="F:microtubule plus-end binding"/>
    <property type="evidence" value="ECO:0007669"/>
    <property type="project" value="InterPro"/>
</dbReference>
<evidence type="ECO:0000256" key="1">
    <source>
        <dbReference type="ARBA" id="ARBA00004245"/>
    </source>
</evidence>
<feature type="region of interest" description="Disordered" evidence="4">
    <location>
        <begin position="374"/>
        <end position="411"/>
    </location>
</feature>
<evidence type="ECO:0000256" key="4">
    <source>
        <dbReference type="SAM" id="MobiDB-lite"/>
    </source>
</evidence>
<dbReference type="GO" id="GO:0007051">
    <property type="term" value="P:spindle organization"/>
    <property type="evidence" value="ECO:0007669"/>
    <property type="project" value="InterPro"/>
</dbReference>
<keyword evidence="7" id="KW-1185">Reference proteome</keyword>
<dbReference type="FunFam" id="1.25.10.10:FF:000019">
    <property type="entry name" value="Cytoskeleton-associated protein 5"/>
    <property type="match status" value="1"/>
</dbReference>
<dbReference type="Pfam" id="PF12348">
    <property type="entry name" value="CLASP_N"/>
    <property type="match status" value="1"/>
</dbReference>
<sequence length="786" mass="90102">MEECHKFCPKCSEKRGVIGPDVLLLELGDKCYEKFSAADWCKRKESLEKLQKILQTSQLLKDGDYRPLLYQLRKIILTDLCVIVVGLAVQCVTSLAKGLSKHFAKYAEGMFQILFEKFVEKRQRMTELLREAVDTIFETTKFESLQNTIIKLLKHQNPSIRYELILFLARSFPKCNKRVLAKPQFQPLFLSLKALLADGDIVIREKTLAALGVAVQIAGEKAIMPYIRDLDLASKAKIEVYQMRAWEIAKTYNEMKFPNFREKLRKPNMMAGPNSQSTFSQISISTKEQASKSELIYSTSNRSMNTVSLNGWPSESEKQGPEVTSDRTGRPLSIQPSNNMPTITEVSNMQLKCSCSKETNKELSLPAGCRLNESECTHSSHNPKPEHRHISSHSNINVKPEQSSNVDKLPKKDTLNESQNEVMIQQYTDQCLAEVTHHLKELTNEHRLITYKPTTKSINEIHTNETEINKSLSTVHVESEKEIEESQVGFTQHELDDLLYILNAARFRARTNKNLKFKRILNSRKNRFTTMSKGFLSKADHKETQCTSAVSLVDKPTQTQVAKEENPKSVSCIVNCCEKCTRLLLATAPRNSKYLFPVNMSHNSPLQHLDESSDNTVYRQLISSDRIQEKSESDLIKNTIENNLAYNYSHMNHNPELSGPNEIKNFMALHKQESHDKLQNNLQRKEVEKSSVCSNAQQTGHENKSSSKLQDKRLYLSSKKGKVSTCNKTTFVTTTSTRKRKRRKRNRSTFAGLDELYQENRKEWLKKEFCKAESKRAMKVRVIRIE</sequence>
<feature type="compositionally biased region" description="Polar residues" evidence="4">
    <location>
        <begin position="691"/>
        <end position="700"/>
    </location>
</feature>
<dbReference type="InterPro" id="IPR011989">
    <property type="entry name" value="ARM-like"/>
</dbReference>